<dbReference type="Proteomes" id="UP000241690">
    <property type="component" value="Unassembled WGS sequence"/>
</dbReference>
<proteinExistence type="predicted"/>
<protein>
    <submittedName>
        <fullName evidence="1">Uncharacterized protein</fullName>
    </submittedName>
</protein>
<evidence type="ECO:0000313" key="1">
    <source>
        <dbReference type="EMBL" id="PTB57020.1"/>
    </source>
</evidence>
<organism evidence="1 2">
    <name type="scientific">Trichoderma harzianum CBS 226.95</name>
    <dbReference type="NCBI Taxonomy" id="983964"/>
    <lineage>
        <taxon>Eukaryota</taxon>
        <taxon>Fungi</taxon>
        <taxon>Dikarya</taxon>
        <taxon>Ascomycota</taxon>
        <taxon>Pezizomycotina</taxon>
        <taxon>Sordariomycetes</taxon>
        <taxon>Hypocreomycetidae</taxon>
        <taxon>Hypocreales</taxon>
        <taxon>Hypocreaceae</taxon>
        <taxon>Trichoderma</taxon>
    </lineage>
</organism>
<dbReference type="RefSeq" id="XP_024776697.1">
    <property type="nucleotide sequence ID" value="XM_024922982.1"/>
</dbReference>
<sequence length="101" mass="11315">MRLPLRVTTPTKLCNNNNSSSNSSSSIHSTWACPTPRWLGLITYHMRMAVSRLCPLLMAPMACIVPHPRIFAVPQVRARIWNSGLIATHTTLLHMHTKSRG</sequence>
<accession>A0A2T4AIV7</accession>
<dbReference type="AlphaFoldDB" id="A0A2T4AIV7"/>
<keyword evidence="2" id="KW-1185">Reference proteome</keyword>
<dbReference type="GeneID" id="36631565"/>
<name>A0A2T4AIV7_TRIHA</name>
<dbReference type="EMBL" id="KZ679678">
    <property type="protein sequence ID" value="PTB57020.1"/>
    <property type="molecule type" value="Genomic_DNA"/>
</dbReference>
<gene>
    <name evidence="1" type="ORF">M431DRAFT_80810</name>
</gene>
<reference evidence="1 2" key="1">
    <citation type="submission" date="2016-07" db="EMBL/GenBank/DDBJ databases">
        <title>Multiple horizontal gene transfer events from other fungi enriched the ability of initially mycotrophic Trichoderma (Ascomycota) to feed on dead plant biomass.</title>
        <authorList>
            <consortium name="DOE Joint Genome Institute"/>
            <person name="Aerts A."/>
            <person name="Atanasova L."/>
            <person name="Chenthamara K."/>
            <person name="Zhang J."/>
            <person name="Grujic M."/>
            <person name="Henrissat B."/>
            <person name="Kuo A."/>
            <person name="Salamov A."/>
            <person name="Lipzen A."/>
            <person name="Labutti K."/>
            <person name="Barry K."/>
            <person name="Miao Y."/>
            <person name="Rahimi M.J."/>
            <person name="Shen Q."/>
            <person name="Grigoriev I.V."/>
            <person name="Kubicek C.P."/>
            <person name="Druzhinina I.S."/>
        </authorList>
    </citation>
    <scope>NUCLEOTIDE SEQUENCE [LARGE SCALE GENOMIC DNA]</scope>
    <source>
        <strain evidence="1 2">CBS 226.95</strain>
    </source>
</reference>
<evidence type="ECO:0000313" key="2">
    <source>
        <dbReference type="Proteomes" id="UP000241690"/>
    </source>
</evidence>